<protein>
    <submittedName>
        <fullName evidence="2">Transcriptional regulator</fullName>
    </submittedName>
</protein>
<dbReference type="InterPro" id="IPR050967">
    <property type="entry name" value="Thiamine_Salvage_TenA"/>
</dbReference>
<evidence type="ECO:0000313" key="2">
    <source>
        <dbReference type="EMBL" id="RJX43983.1"/>
    </source>
</evidence>
<dbReference type="SUPFAM" id="SSF48613">
    <property type="entry name" value="Heme oxygenase-like"/>
    <property type="match status" value="1"/>
</dbReference>
<gene>
    <name evidence="2" type="ORF">DM826_04710</name>
</gene>
<organism evidence="2 3">
    <name type="scientific">Halonotius aquaticus</name>
    <dbReference type="NCBI Taxonomy" id="2216978"/>
    <lineage>
        <taxon>Archaea</taxon>
        <taxon>Methanobacteriati</taxon>
        <taxon>Methanobacteriota</taxon>
        <taxon>Stenosarchaea group</taxon>
        <taxon>Halobacteria</taxon>
        <taxon>Halobacteriales</taxon>
        <taxon>Haloferacaceae</taxon>
        <taxon>Halonotius</taxon>
    </lineage>
</organism>
<dbReference type="Proteomes" id="UP000276588">
    <property type="component" value="Unassembled WGS sequence"/>
</dbReference>
<dbReference type="Gene3D" id="1.20.910.10">
    <property type="entry name" value="Heme oxygenase-like"/>
    <property type="match status" value="1"/>
</dbReference>
<dbReference type="CDD" id="cd19358">
    <property type="entry name" value="TenA_E_Spr0628-like"/>
    <property type="match status" value="1"/>
</dbReference>
<sequence>MSDASTTATIEDADTFDDYAESHDDPRFTDWLRERSEPAWSDAVDHRFTRELGAGTLDETVMAAYLTQDYAFVDTLVGVFGYAVGQAPTMAAKRRFVEFLDVVTDDEDAYFERSFDALAVPPENWQTPERTATTEAFIDLLLAAKEQGGYAETLAVLVPAEWIYRSWATREAEDRPEQFYLAEWIDLHANDDFVAFVTWLREQLDTVGPTLSPRRQQRVARLFQRTVAQEVAFFDAASNAV</sequence>
<dbReference type="PANTHER" id="PTHR43198:SF2">
    <property type="entry name" value="SI:CH1073-67J19.1-RELATED"/>
    <property type="match status" value="1"/>
</dbReference>
<dbReference type="InterPro" id="IPR016084">
    <property type="entry name" value="Haem_Oase-like_multi-hlx"/>
</dbReference>
<keyword evidence="3" id="KW-1185">Reference proteome</keyword>
<dbReference type="Pfam" id="PF03070">
    <property type="entry name" value="TENA_THI-4"/>
    <property type="match status" value="1"/>
</dbReference>
<dbReference type="GO" id="GO:0005829">
    <property type="term" value="C:cytosol"/>
    <property type="evidence" value="ECO:0007669"/>
    <property type="project" value="TreeGrafter"/>
</dbReference>
<accession>A0A3A6PWC1</accession>
<evidence type="ECO:0000259" key="1">
    <source>
        <dbReference type="Pfam" id="PF03070"/>
    </source>
</evidence>
<reference evidence="2 3" key="1">
    <citation type="submission" date="2018-06" db="EMBL/GenBank/DDBJ databases">
        <title>Halonotius sp. F13-13 a new haloarchaeeon isolated from a solar saltern from Isla Cristina, Huelva, Spain.</title>
        <authorList>
            <person name="Duran-Viseras A."/>
            <person name="Sanchez-Porro C."/>
            <person name="Ventosa A."/>
        </authorList>
    </citation>
    <scope>NUCLEOTIDE SEQUENCE [LARGE SCALE GENOMIC DNA]</scope>
    <source>
        <strain evidence="2 3">F13-13</strain>
    </source>
</reference>
<dbReference type="PANTHER" id="PTHR43198">
    <property type="entry name" value="BIFUNCTIONAL TH2 PROTEIN"/>
    <property type="match status" value="1"/>
</dbReference>
<evidence type="ECO:0000313" key="3">
    <source>
        <dbReference type="Proteomes" id="UP000276588"/>
    </source>
</evidence>
<name>A0A3A6PWC1_9EURY</name>
<dbReference type="AlphaFoldDB" id="A0A3A6PWC1"/>
<dbReference type="InterPro" id="IPR004305">
    <property type="entry name" value="Thiaminase-2/PQQC"/>
</dbReference>
<dbReference type="EMBL" id="QKNY01000006">
    <property type="protein sequence ID" value="RJX43983.1"/>
    <property type="molecule type" value="Genomic_DNA"/>
</dbReference>
<proteinExistence type="predicted"/>
<dbReference type="PIRSF" id="PIRSF003170">
    <property type="entry name" value="Pet18p"/>
    <property type="match status" value="1"/>
</dbReference>
<feature type="domain" description="Thiaminase-2/PQQC" evidence="1">
    <location>
        <begin position="35"/>
        <end position="239"/>
    </location>
</feature>
<dbReference type="InterPro" id="IPR026285">
    <property type="entry name" value="TenA_E"/>
</dbReference>
<dbReference type="RefSeq" id="WP_120102005.1">
    <property type="nucleotide sequence ID" value="NZ_QKNY01000006.1"/>
</dbReference>
<dbReference type="OrthoDB" id="196770at2157"/>
<comment type="caution">
    <text evidence="2">The sequence shown here is derived from an EMBL/GenBank/DDBJ whole genome shotgun (WGS) entry which is preliminary data.</text>
</comment>